<feature type="compositionally biased region" description="Polar residues" evidence="1">
    <location>
        <begin position="122"/>
        <end position="133"/>
    </location>
</feature>
<accession>A0A1E5VXV2</accession>
<dbReference type="EMBL" id="LWDX02026640">
    <property type="protein sequence ID" value="OEL29931.1"/>
    <property type="molecule type" value="Genomic_DNA"/>
</dbReference>
<evidence type="ECO:0000313" key="3">
    <source>
        <dbReference type="Proteomes" id="UP000095767"/>
    </source>
</evidence>
<comment type="caution">
    <text evidence="2">The sequence shown here is derived from an EMBL/GenBank/DDBJ whole genome shotgun (WGS) entry which is preliminary data.</text>
</comment>
<name>A0A1E5VXV2_9POAL</name>
<dbReference type="PANTHER" id="PTHR33257:SF56">
    <property type="entry name" value="OS05G0335500 PROTEIN"/>
    <property type="match status" value="1"/>
</dbReference>
<feature type="compositionally biased region" description="Low complexity" evidence="1">
    <location>
        <begin position="152"/>
        <end position="161"/>
    </location>
</feature>
<keyword evidence="3" id="KW-1185">Reference proteome</keyword>
<dbReference type="Proteomes" id="UP000095767">
    <property type="component" value="Unassembled WGS sequence"/>
</dbReference>
<sequence length="209" mass="22118">MLPKSSSQKTLRAAMQEERATMASRLLSKDPSSVSNPSFRVYYGVASAGSVPFMWESAPGTPKNSISDTTLPPLTPPPSYYSNKGVAKTKFSKSQSSKKLVSSSKPASFVQSILPKLRRSHTMPSRSPSSVTPSKEGAQVQCTRSRNRPLASPRSSFSSNSRGDDEEDGGASSSPTSTLCFRTRHSGGGTRRMHGLLASVVGGQGTAAS</sequence>
<evidence type="ECO:0000313" key="2">
    <source>
        <dbReference type="EMBL" id="OEL29931.1"/>
    </source>
</evidence>
<reference evidence="2 3" key="1">
    <citation type="submission" date="2016-09" db="EMBL/GenBank/DDBJ databases">
        <title>The draft genome of Dichanthelium oligosanthes: A C3 panicoid grass species.</title>
        <authorList>
            <person name="Studer A.J."/>
            <person name="Schnable J.C."/>
            <person name="Brutnell T.P."/>
        </authorList>
    </citation>
    <scope>NUCLEOTIDE SEQUENCE [LARGE SCALE GENOMIC DNA]</scope>
    <source>
        <strain evidence="3">cv. Kellogg 1175</strain>
        <tissue evidence="2">Leaf</tissue>
    </source>
</reference>
<proteinExistence type="predicted"/>
<feature type="compositionally biased region" description="Polar residues" evidence="1">
    <location>
        <begin position="171"/>
        <end position="180"/>
    </location>
</feature>
<dbReference type="AlphaFoldDB" id="A0A1E5VXV2"/>
<dbReference type="PANTHER" id="PTHR33257">
    <property type="entry name" value="OS05G0165500 PROTEIN"/>
    <property type="match status" value="1"/>
</dbReference>
<feature type="compositionally biased region" description="Low complexity" evidence="1">
    <location>
        <begin position="88"/>
        <end position="108"/>
    </location>
</feature>
<organism evidence="2 3">
    <name type="scientific">Dichanthelium oligosanthes</name>
    <dbReference type="NCBI Taxonomy" id="888268"/>
    <lineage>
        <taxon>Eukaryota</taxon>
        <taxon>Viridiplantae</taxon>
        <taxon>Streptophyta</taxon>
        <taxon>Embryophyta</taxon>
        <taxon>Tracheophyta</taxon>
        <taxon>Spermatophyta</taxon>
        <taxon>Magnoliopsida</taxon>
        <taxon>Liliopsida</taxon>
        <taxon>Poales</taxon>
        <taxon>Poaceae</taxon>
        <taxon>PACMAD clade</taxon>
        <taxon>Panicoideae</taxon>
        <taxon>Panicodae</taxon>
        <taxon>Paniceae</taxon>
        <taxon>Dichantheliinae</taxon>
        <taxon>Dichanthelium</taxon>
    </lineage>
</organism>
<protein>
    <submittedName>
        <fullName evidence="2">Uncharacterized protein</fullName>
    </submittedName>
</protein>
<gene>
    <name evidence="2" type="ORF">BAE44_0009050</name>
</gene>
<dbReference type="STRING" id="888268.A0A1E5VXV2"/>
<evidence type="ECO:0000256" key="1">
    <source>
        <dbReference type="SAM" id="MobiDB-lite"/>
    </source>
</evidence>
<dbReference type="OrthoDB" id="691043at2759"/>
<feature type="region of interest" description="Disordered" evidence="1">
    <location>
        <begin position="56"/>
        <end position="209"/>
    </location>
</feature>